<protein>
    <submittedName>
        <fullName evidence="2">(2Fe-2S)-binding protein</fullName>
    </submittedName>
</protein>
<dbReference type="Gene3D" id="3.10.20.30">
    <property type="match status" value="1"/>
</dbReference>
<dbReference type="EMBL" id="NRJG01000021">
    <property type="protein sequence ID" value="RIY39995.1"/>
    <property type="molecule type" value="Genomic_DNA"/>
</dbReference>
<evidence type="ECO:0000313" key="2">
    <source>
        <dbReference type="EMBL" id="RIY39995.1"/>
    </source>
</evidence>
<dbReference type="Pfam" id="PF00111">
    <property type="entry name" value="Fer2"/>
    <property type="match status" value="1"/>
</dbReference>
<evidence type="ECO:0000313" key="3">
    <source>
        <dbReference type="Proteomes" id="UP000265916"/>
    </source>
</evidence>
<proteinExistence type="predicted"/>
<dbReference type="PROSITE" id="PS00197">
    <property type="entry name" value="2FE2S_FER_1"/>
    <property type="match status" value="1"/>
</dbReference>
<accession>A0A3A1YQS1</accession>
<evidence type="ECO:0000259" key="1">
    <source>
        <dbReference type="PROSITE" id="PS51085"/>
    </source>
</evidence>
<dbReference type="RefSeq" id="WP_119530189.1">
    <property type="nucleotide sequence ID" value="NZ_JBHSSP010000032.1"/>
</dbReference>
<feature type="domain" description="2Fe-2S ferredoxin-type" evidence="1">
    <location>
        <begin position="4"/>
        <end position="85"/>
    </location>
</feature>
<dbReference type="AlphaFoldDB" id="A0A3A1YQS1"/>
<keyword evidence="3" id="KW-1185">Reference proteome</keyword>
<dbReference type="PROSITE" id="PS51085">
    <property type="entry name" value="2FE2S_FER_2"/>
    <property type="match status" value="1"/>
</dbReference>
<dbReference type="InterPro" id="IPR012675">
    <property type="entry name" value="Beta-grasp_dom_sf"/>
</dbReference>
<dbReference type="OrthoDB" id="9806195at2"/>
<dbReference type="SUPFAM" id="SSF54292">
    <property type="entry name" value="2Fe-2S ferredoxin-like"/>
    <property type="match status" value="1"/>
</dbReference>
<dbReference type="Proteomes" id="UP000265916">
    <property type="component" value="Unassembled WGS sequence"/>
</dbReference>
<reference evidence="2 3" key="1">
    <citation type="submission" date="2017-08" db="EMBL/GenBank/DDBJ databases">
        <title>Reclassification of Bisgaard taxon 37 and 44.</title>
        <authorList>
            <person name="Christensen H."/>
        </authorList>
    </citation>
    <scope>NUCLEOTIDE SEQUENCE [LARGE SCALE GENOMIC DNA]</scope>
    <source>
        <strain evidence="2 3">111</strain>
    </source>
</reference>
<dbReference type="CDD" id="cd00207">
    <property type="entry name" value="fer2"/>
    <property type="match status" value="1"/>
</dbReference>
<dbReference type="InterPro" id="IPR006058">
    <property type="entry name" value="2Fe2S_fd_BS"/>
</dbReference>
<gene>
    <name evidence="2" type="ORF">CKF58_01320</name>
</gene>
<dbReference type="InterPro" id="IPR036010">
    <property type="entry name" value="2Fe-2S_ferredoxin-like_sf"/>
</dbReference>
<dbReference type="NCBIfam" id="NF007985">
    <property type="entry name" value="PRK10713.1"/>
    <property type="match status" value="1"/>
</dbReference>
<organism evidence="2 3">
    <name type="scientific">Psittacicella hinzii</name>
    <dbReference type="NCBI Taxonomy" id="2028575"/>
    <lineage>
        <taxon>Bacteria</taxon>
        <taxon>Pseudomonadati</taxon>
        <taxon>Pseudomonadota</taxon>
        <taxon>Gammaproteobacteria</taxon>
        <taxon>Pasteurellales</taxon>
        <taxon>Psittacicellaceae</taxon>
        <taxon>Psittacicella</taxon>
    </lineage>
</organism>
<dbReference type="InterPro" id="IPR001041">
    <property type="entry name" value="2Fe-2S_ferredoxin-type"/>
</dbReference>
<sequence length="85" mass="9367">MKKFKITLSLSGISFDYDNSIPLLTAIEQQGIKPEYGCREGYCGSCRTVVATGKWHYPSPPLGFVRPGQILLCCAVVESDLILEL</sequence>
<comment type="caution">
    <text evidence="2">The sequence shown here is derived from an EMBL/GenBank/DDBJ whole genome shotgun (WGS) entry which is preliminary data.</text>
</comment>
<dbReference type="GO" id="GO:0051537">
    <property type="term" value="F:2 iron, 2 sulfur cluster binding"/>
    <property type="evidence" value="ECO:0007669"/>
    <property type="project" value="InterPro"/>
</dbReference>
<name>A0A3A1YQS1_9GAMM</name>